<gene>
    <name evidence="1" type="ORF">COY52_04260</name>
</gene>
<organism evidence="1 2">
    <name type="scientific">Candidatus Desantisbacteria bacterium CG_4_10_14_0_8_um_filter_48_22</name>
    <dbReference type="NCBI Taxonomy" id="1974543"/>
    <lineage>
        <taxon>Bacteria</taxon>
        <taxon>Candidatus Desantisiibacteriota</taxon>
    </lineage>
</organism>
<name>A0A2M7SDF2_9BACT</name>
<proteinExistence type="predicted"/>
<dbReference type="Proteomes" id="UP000229307">
    <property type="component" value="Unassembled WGS sequence"/>
</dbReference>
<accession>A0A2M7SDF2</accession>
<comment type="caution">
    <text evidence="1">The sequence shown here is derived from an EMBL/GenBank/DDBJ whole genome shotgun (WGS) entry which is preliminary data.</text>
</comment>
<evidence type="ECO:0000313" key="1">
    <source>
        <dbReference type="EMBL" id="PIZ17511.1"/>
    </source>
</evidence>
<sequence>MIILGMVLSACAASAHQVYLTDGTVATGTVKSYGADGVTVENTAGEIVIPREKIERIEYIDKIEYASDAGGKDVIYFLNGSLVRCTILKFDTDTIWVRTVAGETSFRKDIIARIAKEEETAAQPAPVEPAKEIIPETSPIYPMLDRWGIGLFYPGITFKYWTESPWAIEIRGAAGPGIGVAGFRFYYNLPLHQAFFLLFGGEVDVSFFSVDDIDGWGLAFEGFAGVEYRLTKSISFTADIGPAWVMAFDPPGGYAGGLDFILNVGFNYYFPKGKKK</sequence>
<protein>
    <submittedName>
        <fullName evidence="1">Uncharacterized protein</fullName>
    </submittedName>
</protein>
<reference evidence="2" key="1">
    <citation type="submission" date="2017-09" db="EMBL/GenBank/DDBJ databases">
        <title>Depth-based differentiation of microbial function through sediment-hosted aquifers and enrichment of novel symbionts in the deep terrestrial subsurface.</title>
        <authorList>
            <person name="Probst A.J."/>
            <person name="Ladd B."/>
            <person name="Jarett J.K."/>
            <person name="Geller-Mcgrath D.E."/>
            <person name="Sieber C.M.K."/>
            <person name="Emerson J.B."/>
            <person name="Anantharaman K."/>
            <person name="Thomas B.C."/>
            <person name="Malmstrom R."/>
            <person name="Stieglmeier M."/>
            <person name="Klingl A."/>
            <person name="Woyke T."/>
            <person name="Ryan C.M."/>
            <person name="Banfield J.F."/>
        </authorList>
    </citation>
    <scope>NUCLEOTIDE SEQUENCE [LARGE SCALE GENOMIC DNA]</scope>
</reference>
<dbReference type="EMBL" id="PFMR01000110">
    <property type="protein sequence ID" value="PIZ17511.1"/>
    <property type="molecule type" value="Genomic_DNA"/>
</dbReference>
<evidence type="ECO:0000313" key="2">
    <source>
        <dbReference type="Proteomes" id="UP000229307"/>
    </source>
</evidence>
<dbReference type="AlphaFoldDB" id="A0A2M7SDF2"/>